<evidence type="ECO:0000313" key="1">
    <source>
        <dbReference type="EMBL" id="TLD94717.1"/>
    </source>
</evidence>
<evidence type="ECO:0000313" key="2">
    <source>
        <dbReference type="Proteomes" id="UP000029714"/>
    </source>
</evidence>
<gene>
    <name evidence="1" type="ORF">LS64_004130</name>
</gene>
<dbReference type="EMBL" id="JRMP02000005">
    <property type="protein sequence ID" value="TLD94717.1"/>
    <property type="molecule type" value="Genomic_DNA"/>
</dbReference>
<reference evidence="1 2" key="1">
    <citation type="journal article" date="2014" name="Genome Announc.">
        <title>Draft genome sequences of eight enterohepatic helicobacter species isolated from both laboratory and wild rodents.</title>
        <authorList>
            <person name="Sheh A."/>
            <person name="Shen Z."/>
            <person name="Fox J.G."/>
        </authorList>
    </citation>
    <scope>NUCLEOTIDE SEQUENCE [LARGE SCALE GENOMIC DNA]</scope>
    <source>
        <strain evidence="1 2">MIT 97-6194</strain>
    </source>
</reference>
<proteinExistence type="predicted"/>
<dbReference type="Proteomes" id="UP000029714">
    <property type="component" value="Unassembled WGS sequence"/>
</dbReference>
<protein>
    <submittedName>
        <fullName evidence="1">Uncharacterized protein</fullName>
    </submittedName>
</protein>
<dbReference type="OrthoDB" id="9804725at2"/>
<keyword evidence="2" id="KW-1185">Reference proteome</keyword>
<dbReference type="AlphaFoldDB" id="A0A4U8T7R5"/>
<reference evidence="1 2" key="2">
    <citation type="journal article" date="2016" name="Infect. Immun.">
        <title>Helicobacter saguini, a Novel Helicobacter Isolated from Cotton-Top Tamarins with Ulcerative Colitis, Has Proinflammatory Properties and Induces Typhlocolitis and Dysplasia in Gnotobiotic IL-10-/- Mice.</title>
        <authorList>
            <person name="Shen Z."/>
            <person name="Mannion A."/>
            <person name="Whary M.T."/>
            <person name="Muthupalani S."/>
            <person name="Sheh A."/>
            <person name="Feng Y."/>
            <person name="Gong G."/>
            <person name="Vandamme P."/>
            <person name="Holcombe H.R."/>
            <person name="Paster B.J."/>
            <person name="Fox J.G."/>
        </authorList>
    </citation>
    <scope>NUCLEOTIDE SEQUENCE [LARGE SCALE GENOMIC DNA]</scope>
    <source>
        <strain evidence="1 2">MIT 97-6194</strain>
    </source>
</reference>
<name>A0A4U8T7R5_9HELI</name>
<comment type="caution">
    <text evidence="1">The sequence shown here is derived from an EMBL/GenBank/DDBJ whole genome shotgun (WGS) entry which is preliminary data.</text>
</comment>
<accession>A0A4U8T7R5</accession>
<dbReference type="RefSeq" id="WP_118988436.1">
    <property type="nucleotide sequence ID" value="NZ_JRMP02000005.1"/>
</dbReference>
<sequence>MESRIYLCSFASLDLSISMFRFYKQAQNMGIFDGIFIFNESSLNLDFKTHFAPLMYKDFPKDSIESSCKNGGGG</sequence>
<organism evidence="1 2">
    <name type="scientific">Helicobacter saguini</name>
    <dbReference type="NCBI Taxonomy" id="1548018"/>
    <lineage>
        <taxon>Bacteria</taxon>
        <taxon>Pseudomonadati</taxon>
        <taxon>Campylobacterota</taxon>
        <taxon>Epsilonproteobacteria</taxon>
        <taxon>Campylobacterales</taxon>
        <taxon>Helicobacteraceae</taxon>
        <taxon>Helicobacter</taxon>
    </lineage>
</organism>